<dbReference type="EMBL" id="BAABRI010000001">
    <property type="protein sequence ID" value="GAA5480870.1"/>
    <property type="molecule type" value="Genomic_DNA"/>
</dbReference>
<dbReference type="InterPro" id="IPR012902">
    <property type="entry name" value="N_methyl_site"/>
</dbReference>
<dbReference type="Gene3D" id="3.30.700.10">
    <property type="entry name" value="Glycoprotein, Type 4 Pilin"/>
    <property type="match status" value="1"/>
</dbReference>
<dbReference type="SUPFAM" id="SSF54523">
    <property type="entry name" value="Pili subunits"/>
    <property type="match status" value="1"/>
</dbReference>
<dbReference type="Pfam" id="PF07963">
    <property type="entry name" value="N_methyl"/>
    <property type="match status" value="1"/>
</dbReference>
<accession>A0ABP9UGS6</accession>
<dbReference type="InterPro" id="IPR045584">
    <property type="entry name" value="Pilin-like"/>
</dbReference>
<dbReference type="PROSITE" id="PS00409">
    <property type="entry name" value="PROKAR_NTER_METHYL"/>
    <property type="match status" value="1"/>
</dbReference>
<dbReference type="RefSeq" id="WP_353565029.1">
    <property type="nucleotide sequence ID" value="NZ_BAABRI010000001.1"/>
</dbReference>
<evidence type="ECO:0000256" key="1">
    <source>
        <dbReference type="SAM" id="MobiDB-lite"/>
    </source>
</evidence>
<dbReference type="PANTHER" id="PTHR30093">
    <property type="entry name" value="GENERAL SECRETION PATHWAY PROTEIN G"/>
    <property type="match status" value="1"/>
</dbReference>
<evidence type="ECO:0000313" key="2">
    <source>
        <dbReference type="EMBL" id="GAA5480870.1"/>
    </source>
</evidence>
<gene>
    <name evidence="2" type="ORF">Hsar01_00074</name>
</gene>
<protein>
    <recommendedName>
        <fullName evidence="4">Prepilin-type N-terminal cleavage/methylation domain-containing protein</fullName>
    </recommendedName>
</protein>
<comment type="caution">
    <text evidence="2">The sequence shown here is derived from an EMBL/GenBank/DDBJ whole genome shotgun (WGS) entry which is preliminary data.</text>
</comment>
<organism evidence="2 3">
    <name type="scientific">Haloferula sargassicola</name>
    <dbReference type="NCBI Taxonomy" id="490096"/>
    <lineage>
        <taxon>Bacteria</taxon>
        <taxon>Pseudomonadati</taxon>
        <taxon>Verrucomicrobiota</taxon>
        <taxon>Verrucomicrobiia</taxon>
        <taxon>Verrucomicrobiales</taxon>
        <taxon>Verrucomicrobiaceae</taxon>
        <taxon>Haloferula</taxon>
    </lineage>
</organism>
<evidence type="ECO:0000313" key="3">
    <source>
        <dbReference type="Proteomes" id="UP001476282"/>
    </source>
</evidence>
<keyword evidence="3" id="KW-1185">Reference proteome</keyword>
<feature type="region of interest" description="Disordered" evidence="1">
    <location>
        <begin position="177"/>
        <end position="196"/>
    </location>
</feature>
<evidence type="ECO:0008006" key="4">
    <source>
        <dbReference type="Google" id="ProtNLM"/>
    </source>
</evidence>
<reference evidence="2 3" key="1">
    <citation type="submission" date="2024-02" db="EMBL/GenBank/DDBJ databases">
        <title>Haloferula sargassicola NBRC 104335.</title>
        <authorList>
            <person name="Ichikawa N."/>
            <person name="Katano-Makiyama Y."/>
            <person name="Hidaka K."/>
        </authorList>
    </citation>
    <scope>NUCLEOTIDE SEQUENCE [LARGE SCALE GENOMIC DNA]</scope>
    <source>
        <strain evidence="2 3">NBRC 104335</strain>
    </source>
</reference>
<proteinExistence type="predicted"/>
<dbReference type="NCBIfam" id="TIGR02532">
    <property type="entry name" value="IV_pilin_GFxxxE"/>
    <property type="match status" value="1"/>
</dbReference>
<dbReference type="Proteomes" id="UP001476282">
    <property type="component" value="Unassembled WGS sequence"/>
</dbReference>
<sequence length="196" mass="21597">MKKTPIVPAKRRGFTLIELLVVISIVAVLAAMSFAGVTAAMKKTRTTTSLTYATSVEKAVNDFYTDYNRLPDFTQDEIKTDSAQGEDLLKVLMAEEDGQRDLDNSRKVRYLEVPEGKANRNGLIRSTGGRQGPKALYDAFGQPYTVVLNLDYEDELGFSMGGKQYRLRGKNVAVFSPGADGEEGTSDDVATFQKKH</sequence>
<name>A0ABP9UGS6_9BACT</name>